<organism evidence="9">
    <name type="scientific">Ascaris suum</name>
    <name type="common">Pig roundworm</name>
    <name type="synonym">Ascaris lumbricoides</name>
    <dbReference type="NCBI Taxonomy" id="6253"/>
    <lineage>
        <taxon>Eukaryota</taxon>
        <taxon>Metazoa</taxon>
        <taxon>Ecdysozoa</taxon>
        <taxon>Nematoda</taxon>
        <taxon>Chromadorea</taxon>
        <taxon>Rhabditida</taxon>
        <taxon>Spirurina</taxon>
        <taxon>Ascaridomorpha</taxon>
        <taxon>Ascaridoidea</taxon>
        <taxon>Ascarididae</taxon>
        <taxon>Ascaris</taxon>
    </lineage>
</organism>
<dbReference type="Pfam" id="PF25892">
    <property type="entry name" value="Spe-44"/>
    <property type="match status" value="1"/>
</dbReference>
<keyword evidence="6" id="KW-0539">Nucleus</keyword>
<dbReference type="InterPro" id="IPR010919">
    <property type="entry name" value="SAND-like_dom_sf"/>
</dbReference>
<keyword evidence="7" id="KW-0175">Coiled coil</keyword>
<dbReference type="SMART" id="SM00258">
    <property type="entry name" value="SAND"/>
    <property type="match status" value="1"/>
</dbReference>
<proteinExistence type="evidence at transcript level"/>
<dbReference type="Gene3D" id="3.10.390.10">
    <property type="entry name" value="SAND domain-like"/>
    <property type="match status" value="1"/>
</dbReference>
<keyword evidence="4" id="KW-0238">DNA-binding</keyword>
<keyword evidence="2" id="KW-0862">Zinc</keyword>
<keyword evidence="1" id="KW-0479">Metal-binding</keyword>
<feature type="non-terminal residue" evidence="9">
    <location>
        <position position="520"/>
    </location>
</feature>
<dbReference type="EMBL" id="JI171737">
    <property type="protein sequence ID" value="ADY45371.1"/>
    <property type="molecule type" value="mRNA"/>
</dbReference>
<reference evidence="9" key="1">
    <citation type="journal article" date="2011" name="Genome Res.">
        <title>Deep small RNA sequencing from the nematode Ascaris reveals conservation, functional diversification, and novel developmental profiles.</title>
        <authorList>
            <person name="Wang J."/>
            <person name="Czech B."/>
            <person name="Crunk A."/>
            <person name="Wallace A."/>
            <person name="Mitreva M."/>
            <person name="Hannon G.J."/>
            <person name="Davis R.E."/>
        </authorList>
    </citation>
    <scope>NUCLEOTIDE SEQUENCE</scope>
</reference>
<evidence type="ECO:0000313" key="9">
    <source>
        <dbReference type="EMBL" id="ADY45371.1"/>
    </source>
</evidence>
<dbReference type="PROSITE" id="PS50864">
    <property type="entry name" value="SAND"/>
    <property type="match status" value="1"/>
</dbReference>
<dbReference type="InterPro" id="IPR059099">
    <property type="entry name" value="GMEB1/2/Spe-44_dom"/>
</dbReference>
<feature type="domain" description="SAND" evidence="8">
    <location>
        <begin position="78"/>
        <end position="159"/>
    </location>
</feature>
<accession>F1L5G7</accession>
<protein>
    <submittedName>
        <fullName evidence="9">Glucocorticoid modulatory element-binding protein 1</fullName>
    </submittedName>
</protein>
<name>F1L5G7_ASCSU</name>
<evidence type="ECO:0000256" key="6">
    <source>
        <dbReference type="ARBA" id="ARBA00023242"/>
    </source>
</evidence>
<evidence type="ECO:0000256" key="7">
    <source>
        <dbReference type="SAM" id="Coils"/>
    </source>
</evidence>
<dbReference type="PANTHER" id="PTHR10417">
    <property type="entry name" value="GLUCOCORTICOID MODULATORY ELEMENT-BINDING PROTEIN"/>
    <property type="match status" value="1"/>
</dbReference>
<dbReference type="InterPro" id="IPR000770">
    <property type="entry name" value="SAND_dom"/>
</dbReference>
<dbReference type="GO" id="GO:0046872">
    <property type="term" value="F:metal ion binding"/>
    <property type="evidence" value="ECO:0007669"/>
    <property type="project" value="UniProtKB-KW"/>
</dbReference>
<dbReference type="GO" id="GO:0003677">
    <property type="term" value="F:DNA binding"/>
    <property type="evidence" value="ECO:0007669"/>
    <property type="project" value="UniProtKB-KW"/>
</dbReference>
<keyword evidence="5" id="KW-0804">Transcription</keyword>
<evidence type="ECO:0000259" key="8">
    <source>
        <dbReference type="PROSITE" id="PS50864"/>
    </source>
</evidence>
<evidence type="ECO:0000256" key="3">
    <source>
        <dbReference type="ARBA" id="ARBA00023015"/>
    </source>
</evidence>
<dbReference type="SUPFAM" id="SSF63763">
    <property type="entry name" value="SAND domain-like"/>
    <property type="match status" value="1"/>
</dbReference>
<evidence type="ECO:0000256" key="5">
    <source>
        <dbReference type="ARBA" id="ARBA00023163"/>
    </source>
</evidence>
<evidence type="ECO:0000256" key="1">
    <source>
        <dbReference type="ARBA" id="ARBA00022723"/>
    </source>
</evidence>
<dbReference type="Pfam" id="PF01342">
    <property type="entry name" value="SAND"/>
    <property type="match status" value="1"/>
</dbReference>
<dbReference type="PANTHER" id="PTHR10417:SF4">
    <property type="entry name" value="SAND DOMAIN-CONTAINING PROTEIN-RELATED"/>
    <property type="match status" value="1"/>
</dbReference>
<evidence type="ECO:0000256" key="2">
    <source>
        <dbReference type="ARBA" id="ARBA00022833"/>
    </source>
</evidence>
<feature type="coiled-coil region" evidence="7">
    <location>
        <begin position="359"/>
        <end position="393"/>
    </location>
</feature>
<sequence length="520" mass="58935">MGEHTILRGPLVSGRKIRCARVEGTERCAVFDVRCVRAEGRLGVLPLEPAAAVTNRWTREHSSWEMSVADSEEVRSATPPEDLNVPILEVKCGQLVARLHMEKFVCPGIHQPCIELDGELISPKEFTIRANKDKQKDWKGSIRIGKSNMRALMEMKSLNFYNHDTYCSAKCQSRNYITSKNFPNDVPFNQDSLHGASASNNFDTNESIAPTSTVVSSTLQHFVAHTANTPAAFASLGFVAKDPTMLSSLFSTNGVRQSEVSPKQEETTDRGSYSAVNISRAMQNQPTRFWAIMSDLGIMDDIMEMILNSFDQTRRLANMGAAQRDVVAERLTRIVCALDLEETVGTRIHAERLQCAVESNLLSNEIQELQRKAEERRRKLEEARRRAARFDELLSGTLSPPSKRARNFASDDSSAPPILNYFYEVRKLPGRSFYALRIFQSSVKQMRLRAKIVLLSAQTTTRINACRARILRNWRSKYVYYITSFEVNVERWVDYNERNRCTSFIVHIMGISHSKVLHTV</sequence>
<dbReference type="AlphaFoldDB" id="F1L5G7"/>
<evidence type="ECO:0000256" key="4">
    <source>
        <dbReference type="ARBA" id="ARBA00023125"/>
    </source>
</evidence>
<keyword evidence="3" id="KW-0805">Transcription regulation</keyword>